<organism evidence="1 2">
    <name type="scientific">Pyrenophora seminiperda CCB06</name>
    <dbReference type="NCBI Taxonomy" id="1302712"/>
    <lineage>
        <taxon>Eukaryota</taxon>
        <taxon>Fungi</taxon>
        <taxon>Dikarya</taxon>
        <taxon>Ascomycota</taxon>
        <taxon>Pezizomycotina</taxon>
        <taxon>Dothideomycetes</taxon>
        <taxon>Pleosporomycetidae</taxon>
        <taxon>Pleosporales</taxon>
        <taxon>Pleosporineae</taxon>
        <taxon>Pleosporaceae</taxon>
        <taxon>Pyrenophora</taxon>
    </lineage>
</organism>
<evidence type="ECO:0000313" key="2">
    <source>
        <dbReference type="Proteomes" id="UP000265663"/>
    </source>
</evidence>
<sequence length="128" mass="13939">MSGYYYCSECGDGPHNTIYNPTCPNCFQPQNNSHKVINFGYYAPATHGATSYATTDISTMGATYPSDVSSATTCHASYNQSQKQPSNWHWVCCKCGHGGGSVARDKGCSYCSDHWKCSNCTVYNASNK</sequence>
<gene>
    <name evidence="1" type="ORF">GMOD_00006402</name>
</gene>
<accession>A0A3M7M519</accession>
<keyword evidence="2" id="KW-1185">Reference proteome</keyword>
<dbReference type="AlphaFoldDB" id="A0A3M7M519"/>
<dbReference type="EMBL" id="KE747818">
    <property type="protein sequence ID" value="RMZ69572.1"/>
    <property type="molecule type" value="Genomic_DNA"/>
</dbReference>
<proteinExistence type="predicted"/>
<dbReference type="OrthoDB" id="3687717at2759"/>
<dbReference type="Proteomes" id="UP000265663">
    <property type="component" value="Unassembled WGS sequence"/>
</dbReference>
<protein>
    <submittedName>
        <fullName evidence="1">Uncharacterized protein</fullName>
    </submittedName>
</protein>
<evidence type="ECO:0000313" key="1">
    <source>
        <dbReference type="EMBL" id="RMZ69572.1"/>
    </source>
</evidence>
<reference evidence="1 2" key="1">
    <citation type="journal article" date="2014" name="PLoS ONE">
        <title>De novo Genome Assembly of the Fungal Plant Pathogen Pyrenophora semeniperda.</title>
        <authorList>
            <person name="Soliai M.M."/>
            <person name="Meyer S.E."/>
            <person name="Udall J.A."/>
            <person name="Elzinga D.E."/>
            <person name="Hermansen R.A."/>
            <person name="Bodily P.M."/>
            <person name="Hart A.A."/>
            <person name="Coleman C.E."/>
        </authorList>
    </citation>
    <scope>NUCLEOTIDE SEQUENCE [LARGE SCALE GENOMIC DNA]</scope>
    <source>
        <strain evidence="1 2">CCB06</strain>
        <tissue evidence="1">Mycelium</tissue>
    </source>
</reference>
<name>A0A3M7M519_9PLEO</name>